<evidence type="ECO:0000256" key="6">
    <source>
        <dbReference type="ARBA" id="ARBA00023136"/>
    </source>
</evidence>
<dbReference type="Pfam" id="PF01277">
    <property type="entry name" value="Oleosin"/>
    <property type="match status" value="1"/>
</dbReference>
<feature type="transmembrane region" description="Helical" evidence="9">
    <location>
        <begin position="41"/>
        <end position="62"/>
    </location>
</feature>
<keyword evidence="6 9" id="KW-0472">Membrane</keyword>
<proteinExistence type="inferred from homology"/>
<evidence type="ECO:0000313" key="11">
    <source>
        <dbReference type="Proteomes" id="UP000245207"/>
    </source>
</evidence>
<comment type="similarity">
    <text evidence="2 7">Belongs to the oleosin family.</text>
</comment>
<keyword evidence="4 9" id="KW-0812">Transmembrane</keyword>
<evidence type="ECO:0000256" key="3">
    <source>
        <dbReference type="ARBA" id="ARBA00022677"/>
    </source>
</evidence>
<dbReference type="InterPro" id="IPR000136">
    <property type="entry name" value="Oleosin"/>
</dbReference>
<dbReference type="GO" id="GO:0050826">
    <property type="term" value="P:response to freezing"/>
    <property type="evidence" value="ECO:0007669"/>
    <property type="project" value="TreeGrafter"/>
</dbReference>
<comment type="subcellular location">
    <subcellularLocation>
        <location evidence="7">Lipid droplet</location>
    </subcellularLocation>
    <subcellularLocation>
        <location evidence="7">Membrane</location>
        <topology evidence="7">Multi-pass membrane protein</topology>
    </subcellularLocation>
</comment>
<keyword evidence="11" id="KW-1185">Reference proteome</keyword>
<dbReference type="PROSITE" id="PS00811">
    <property type="entry name" value="OLEOSINS"/>
    <property type="match status" value="1"/>
</dbReference>
<sequence length="183" mass="19901">MAETHYGYQQQQHNKRHPMDTTRPHFQTHQNQQNTRSKSKLLAVLTLFPLGGLCLILSALILTGTLIGLTVATPVFILFSPILVPALITIGLAVTGFLASGAFGITALSALTYIVNYFRKKGGGASAGVGESVQDQLDYAKRRATDTAGYLGQKVKDVGQKVKDVGPNKQDNYWQDLRLDLVS</sequence>
<dbReference type="PANTHER" id="PTHR33203:SF44">
    <property type="entry name" value="OLEOSIN 20.3 KDA"/>
    <property type="match status" value="1"/>
</dbReference>
<dbReference type="EMBL" id="PKPP01000464">
    <property type="protein sequence ID" value="PWA92432.1"/>
    <property type="molecule type" value="Genomic_DNA"/>
</dbReference>
<evidence type="ECO:0000256" key="4">
    <source>
        <dbReference type="ARBA" id="ARBA00022692"/>
    </source>
</evidence>
<protein>
    <recommendedName>
        <fullName evidence="7">Oleosin</fullName>
    </recommendedName>
</protein>
<feature type="compositionally biased region" description="Polar residues" evidence="8">
    <location>
        <begin position="24"/>
        <end position="34"/>
    </location>
</feature>
<evidence type="ECO:0000256" key="2">
    <source>
        <dbReference type="ARBA" id="ARBA00010858"/>
    </source>
</evidence>
<dbReference type="OrthoDB" id="1929188at2759"/>
<feature type="transmembrane region" description="Helical" evidence="9">
    <location>
        <begin position="82"/>
        <end position="115"/>
    </location>
</feature>
<name>A0A2U1Q394_ARTAN</name>
<dbReference type="GO" id="GO:0016020">
    <property type="term" value="C:membrane"/>
    <property type="evidence" value="ECO:0007669"/>
    <property type="project" value="UniProtKB-SubCell"/>
</dbReference>
<dbReference type="Proteomes" id="UP000245207">
    <property type="component" value="Unassembled WGS sequence"/>
</dbReference>
<evidence type="ECO:0000313" key="10">
    <source>
        <dbReference type="EMBL" id="PWA92432.1"/>
    </source>
</evidence>
<accession>A0A2U1Q394</accession>
<dbReference type="STRING" id="35608.A0A2U1Q394"/>
<feature type="region of interest" description="Disordered" evidence="8">
    <location>
        <begin position="1"/>
        <end position="34"/>
    </location>
</feature>
<evidence type="ECO:0000256" key="1">
    <source>
        <dbReference type="ARBA" id="ARBA00002582"/>
    </source>
</evidence>
<reference evidence="10 11" key="1">
    <citation type="journal article" date="2018" name="Mol. Plant">
        <title>The genome of Artemisia annua provides insight into the evolution of Asteraceae family and artemisinin biosynthesis.</title>
        <authorList>
            <person name="Shen Q."/>
            <person name="Zhang L."/>
            <person name="Liao Z."/>
            <person name="Wang S."/>
            <person name="Yan T."/>
            <person name="Shi P."/>
            <person name="Liu M."/>
            <person name="Fu X."/>
            <person name="Pan Q."/>
            <person name="Wang Y."/>
            <person name="Lv Z."/>
            <person name="Lu X."/>
            <person name="Zhang F."/>
            <person name="Jiang W."/>
            <person name="Ma Y."/>
            <person name="Chen M."/>
            <person name="Hao X."/>
            <person name="Li L."/>
            <person name="Tang Y."/>
            <person name="Lv G."/>
            <person name="Zhou Y."/>
            <person name="Sun X."/>
            <person name="Brodelius P.E."/>
            <person name="Rose J.K.C."/>
            <person name="Tang K."/>
        </authorList>
    </citation>
    <scope>NUCLEOTIDE SEQUENCE [LARGE SCALE GENOMIC DNA]</scope>
    <source>
        <strain evidence="11">cv. Huhao1</strain>
        <tissue evidence="10">Leaf</tissue>
    </source>
</reference>
<dbReference type="GO" id="GO:0019915">
    <property type="term" value="P:lipid storage"/>
    <property type="evidence" value="ECO:0007669"/>
    <property type="project" value="TreeGrafter"/>
</dbReference>
<comment type="function">
    <text evidence="1">May have a structural role to stabilize the lipid body during desiccation of the seed by preventing coalescence of the oil. Probably interacts with both lipid and phospholipid moieties of lipid bodies. May also provide recognition signals for specific lipase anchorage in lipolysis during seedling growth.</text>
</comment>
<keyword evidence="5 9" id="KW-1133">Transmembrane helix</keyword>
<dbReference type="GO" id="GO:0010344">
    <property type="term" value="P:seed oilbody biogenesis"/>
    <property type="evidence" value="ECO:0007669"/>
    <property type="project" value="TreeGrafter"/>
</dbReference>
<gene>
    <name evidence="10" type="ORF">CTI12_AA080240</name>
</gene>
<evidence type="ECO:0000256" key="9">
    <source>
        <dbReference type="SAM" id="Phobius"/>
    </source>
</evidence>
<dbReference type="AlphaFoldDB" id="A0A2U1Q394"/>
<evidence type="ECO:0000256" key="5">
    <source>
        <dbReference type="ARBA" id="ARBA00022989"/>
    </source>
</evidence>
<evidence type="ECO:0000256" key="8">
    <source>
        <dbReference type="SAM" id="MobiDB-lite"/>
    </source>
</evidence>
<keyword evidence="3 7" id="KW-0551">Lipid droplet</keyword>
<dbReference type="PANTHER" id="PTHR33203">
    <property type="entry name" value="OLEOSIN"/>
    <property type="match status" value="1"/>
</dbReference>
<dbReference type="GO" id="GO:0012511">
    <property type="term" value="C:monolayer-surrounded lipid storage body"/>
    <property type="evidence" value="ECO:0007669"/>
    <property type="project" value="InterPro"/>
</dbReference>
<comment type="caution">
    <text evidence="10">The sequence shown here is derived from an EMBL/GenBank/DDBJ whole genome shotgun (WGS) entry which is preliminary data.</text>
</comment>
<organism evidence="10 11">
    <name type="scientific">Artemisia annua</name>
    <name type="common">Sweet wormwood</name>
    <dbReference type="NCBI Taxonomy" id="35608"/>
    <lineage>
        <taxon>Eukaryota</taxon>
        <taxon>Viridiplantae</taxon>
        <taxon>Streptophyta</taxon>
        <taxon>Embryophyta</taxon>
        <taxon>Tracheophyta</taxon>
        <taxon>Spermatophyta</taxon>
        <taxon>Magnoliopsida</taxon>
        <taxon>eudicotyledons</taxon>
        <taxon>Gunneridae</taxon>
        <taxon>Pentapetalae</taxon>
        <taxon>asterids</taxon>
        <taxon>campanulids</taxon>
        <taxon>Asterales</taxon>
        <taxon>Asteraceae</taxon>
        <taxon>Asteroideae</taxon>
        <taxon>Anthemideae</taxon>
        <taxon>Artemisiinae</taxon>
        <taxon>Artemisia</taxon>
    </lineage>
</organism>
<evidence type="ECO:0000256" key="7">
    <source>
        <dbReference type="RuleBase" id="RU000540"/>
    </source>
</evidence>